<comment type="caution">
    <text evidence="1">The sequence shown here is derived from an EMBL/GenBank/DDBJ whole genome shotgun (WGS) entry which is preliminary data.</text>
</comment>
<keyword evidence="2" id="KW-1185">Reference proteome</keyword>
<evidence type="ECO:0000313" key="2">
    <source>
        <dbReference type="Proteomes" id="UP001377804"/>
    </source>
</evidence>
<accession>A0ABU8SEW1</accession>
<dbReference type="EMBL" id="JAWMWG010000001">
    <property type="protein sequence ID" value="MEJ6347881.1"/>
    <property type="molecule type" value="Genomic_DNA"/>
</dbReference>
<gene>
    <name evidence="1" type="ORF">R4Y45_01385</name>
</gene>
<sequence>MKKKLFGLILILTLTGCSKNTSINQTHESAAPINQHIVYQNSNNTFNRRDDTVNMFDTAIKISTASQDNQFTFIIDEPYNHTTNNIDGNYTDMSVAQNDTELVSNGVNISQSELNTIDYKTTSMSYNHIDPSVPIKLKITDGKTQKILFESTYYLNEVMN</sequence>
<protein>
    <recommendedName>
        <fullName evidence="3">Lipoprotein</fullName>
    </recommendedName>
</protein>
<dbReference type="Proteomes" id="UP001377804">
    <property type="component" value="Unassembled WGS sequence"/>
</dbReference>
<evidence type="ECO:0000313" key="1">
    <source>
        <dbReference type="EMBL" id="MEJ6347881.1"/>
    </source>
</evidence>
<evidence type="ECO:0008006" key="3">
    <source>
        <dbReference type="Google" id="ProtNLM"/>
    </source>
</evidence>
<reference evidence="1 2" key="1">
    <citation type="submission" date="2023-10" db="EMBL/GenBank/DDBJ databases">
        <title>Holzapfeliella saturejae sp. nov. isolated from Satureja montana flowers.</title>
        <authorList>
            <person name="Alcantara C."/>
            <person name="Zuniga M."/>
            <person name="Landete J.M."/>
            <person name="Monedero V."/>
        </authorList>
    </citation>
    <scope>NUCLEOTIDE SEQUENCE [LARGE SCALE GENOMIC DNA]</scope>
    <source>
        <strain evidence="1 2">He02</strain>
    </source>
</reference>
<organism evidence="1 2">
    <name type="scientific">Holzapfeliella saturejae</name>
    <dbReference type="NCBI Taxonomy" id="3082953"/>
    <lineage>
        <taxon>Bacteria</taxon>
        <taxon>Bacillati</taxon>
        <taxon>Bacillota</taxon>
        <taxon>Bacilli</taxon>
        <taxon>Lactobacillales</taxon>
        <taxon>Lactobacillaceae</taxon>
        <taxon>Holzapfeliella</taxon>
    </lineage>
</organism>
<proteinExistence type="predicted"/>
<dbReference type="PROSITE" id="PS51257">
    <property type="entry name" value="PROKAR_LIPOPROTEIN"/>
    <property type="match status" value="1"/>
</dbReference>
<name>A0ABU8SEW1_9LACO</name>
<dbReference type="RefSeq" id="WP_339968502.1">
    <property type="nucleotide sequence ID" value="NZ_JAWMWG010000001.1"/>
</dbReference>